<dbReference type="InterPro" id="IPR002549">
    <property type="entry name" value="AI-2E-like"/>
</dbReference>
<gene>
    <name evidence="9" type="ORF">Q7X28_20985</name>
</gene>
<dbReference type="AlphaFoldDB" id="A0AA90ST02"/>
<evidence type="ECO:0000256" key="5">
    <source>
        <dbReference type="ARBA" id="ARBA00022692"/>
    </source>
</evidence>
<proteinExistence type="inferred from homology"/>
<feature type="transmembrane region" description="Helical" evidence="8">
    <location>
        <begin position="256"/>
        <end position="282"/>
    </location>
</feature>
<dbReference type="EMBL" id="JAUTIX010000009">
    <property type="protein sequence ID" value="MDP0400401.1"/>
    <property type="molecule type" value="Genomic_DNA"/>
</dbReference>
<feature type="transmembrane region" description="Helical" evidence="8">
    <location>
        <begin position="228"/>
        <end position="250"/>
    </location>
</feature>
<evidence type="ECO:0000256" key="8">
    <source>
        <dbReference type="SAM" id="Phobius"/>
    </source>
</evidence>
<feature type="transmembrane region" description="Helical" evidence="8">
    <location>
        <begin position="289"/>
        <end position="306"/>
    </location>
</feature>
<dbReference type="PANTHER" id="PTHR21716">
    <property type="entry name" value="TRANSMEMBRANE PROTEIN"/>
    <property type="match status" value="1"/>
</dbReference>
<evidence type="ECO:0000256" key="4">
    <source>
        <dbReference type="ARBA" id="ARBA00022475"/>
    </source>
</evidence>
<reference evidence="9" key="1">
    <citation type="submission" date="2023-08" db="EMBL/GenBank/DDBJ databases">
        <title>The draft genome of Tsukamurella strandjordii strain 050030.</title>
        <authorList>
            <person name="Zhao F."/>
            <person name="Feng Y."/>
            <person name="Zong Z."/>
        </authorList>
    </citation>
    <scope>NUCLEOTIDE SEQUENCE</scope>
    <source>
        <strain evidence="9">050030</strain>
    </source>
</reference>
<comment type="subcellular location">
    <subcellularLocation>
        <location evidence="1">Cell membrane</location>
        <topology evidence="1">Multi-pass membrane protein</topology>
    </subcellularLocation>
</comment>
<keyword evidence="5 8" id="KW-0812">Transmembrane</keyword>
<keyword evidence="3" id="KW-0813">Transport</keyword>
<dbReference type="Proteomes" id="UP001178281">
    <property type="component" value="Unassembled WGS sequence"/>
</dbReference>
<feature type="transmembrane region" description="Helical" evidence="8">
    <location>
        <begin position="29"/>
        <end position="51"/>
    </location>
</feature>
<evidence type="ECO:0000256" key="3">
    <source>
        <dbReference type="ARBA" id="ARBA00022448"/>
    </source>
</evidence>
<protein>
    <submittedName>
        <fullName evidence="9">AI-2E family transporter</fullName>
    </submittedName>
</protein>
<keyword evidence="10" id="KW-1185">Reference proteome</keyword>
<feature type="transmembrane region" description="Helical" evidence="8">
    <location>
        <begin position="167"/>
        <end position="192"/>
    </location>
</feature>
<evidence type="ECO:0000313" key="9">
    <source>
        <dbReference type="EMBL" id="MDP0400401.1"/>
    </source>
</evidence>
<name>A0AA90ST02_9ACTN</name>
<comment type="caution">
    <text evidence="9">The sequence shown here is derived from an EMBL/GenBank/DDBJ whole genome shotgun (WGS) entry which is preliminary data.</text>
</comment>
<evidence type="ECO:0000313" key="10">
    <source>
        <dbReference type="Proteomes" id="UP001178281"/>
    </source>
</evidence>
<accession>A0AA90ST02</accession>
<dbReference type="Pfam" id="PF01594">
    <property type="entry name" value="AI-2E_transport"/>
    <property type="match status" value="1"/>
</dbReference>
<keyword evidence="4" id="KW-1003">Cell membrane</keyword>
<sequence length="413" mass="43462">MSENSEGDSPTPSAAKPTRSEVYGDAGRWLASWSIRIVAVAAMLYVVVWVIGEFWSILLPVMLAVLLCTVLWPPVRWLRDRGFPPAVATATVLLLALALLGGVIGAIAPSITSQSQQIADSAVAGVRKIQEWVQGPPLNLQDEQISKFVTSITQKLQSSAESIASGVFTGVSAAGSVVVAVVMVAMLTFFFLKDGDKFLPWMRRHSGTPVGDHLVELLSRIWTTLGGFIRTQALVSLIDAVFIGLGLVILDVPLAYALAVITFLGGFIPIVGAFVAGALAVVVALVTNGFTTALLVLLVVIAVQQLEGNVLSPMLQSRSMNLHPVVVLLAIAFGGTQFGIIGAFLAVPVAAALAVLFRYLGELVDDKTGETPPPDPEAPAKPGFKDRMLAKLRLSEPAADADLDPAGPAAKAD</sequence>
<evidence type="ECO:0000256" key="2">
    <source>
        <dbReference type="ARBA" id="ARBA00009773"/>
    </source>
</evidence>
<keyword evidence="6 8" id="KW-1133">Transmembrane helix</keyword>
<comment type="similarity">
    <text evidence="2">Belongs to the autoinducer-2 exporter (AI-2E) (TC 2.A.86) family.</text>
</comment>
<dbReference type="GO" id="GO:0055085">
    <property type="term" value="P:transmembrane transport"/>
    <property type="evidence" value="ECO:0007669"/>
    <property type="project" value="TreeGrafter"/>
</dbReference>
<feature type="transmembrane region" description="Helical" evidence="8">
    <location>
        <begin position="57"/>
        <end position="75"/>
    </location>
</feature>
<evidence type="ECO:0000256" key="1">
    <source>
        <dbReference type="ARBA" id="ARBA00004651"/>
    </source>
</evidence>
<dbReference type="RefSeq" id="WP_305112799.1">
    <property type="nucleotide sequence ID" value="NZ_JAUTIX010000009.1"/>
</dbReference>
<evidence type="ECO:0000256" key="6">
    <source>
        <dbReference type="ARBA" id="ARBA00022989"/>
    </source>
</evidence>
<feature type="transmembrane region" description="Helical" evidence="8">
    <location>
        <begin position="87"/>
        <end position="108"/>
    </location>
</feature>
<keyword evidence="7 8" id="KW-0472">Membrane</keyword>
<dbReference type="GO" id="GO:0005886">
    <property type="term" value="C:plasma membrane"/>
    <property type="evidence" value="ECO:0007669"/>
    <property type="project" value="UniProtKB-SubCell"/>
</dbReference>
<feature type="transmembrane region" description="Helical" evidence="8">
    <location>
        <begin position="326"/>
        <end position="357"/>
    </location>
</feature>
<dbReference type="PANTHER" id="PTHR21716:SF53">
    <property type="entry name" value="PERMEASE PERM-RELATED"/>
    <property type="match status" value="1"/>
</dbReference>
<organism evidence="9 10">
    <name type="scientific">Tsukamurella strandjordii</name>
    <dbReference type="NCBI Taxonomy" id="147577"/>
    <lineage>
        <taxon>Bacteria</taxon>
        <taxon>Bacillati</taxon>
        <taxon>Actinomycetota</taxon>
        <taxon>Actinomycetes</taxon>
        <taxon>Mycobacteriales</taxon>
        <taxon>Tsukamurellaceae</taxon>
        <taxon>Tsukamurella</taxon>
    </lineage>
</organism>
<evidence type="ECO:0000256" key="7">
    <source>
        <dbReference type="ARBA" id="ARBA00023136"/>
    </source>
</evidence>